<dbReference type="OrthoDB" id="7316074at2"/>
<dbReference type="Pfam" id="PF00441">
    <property type="entry name" value="Acyl-CoA_dh_1"/>
    <property type="match status" value="1"/>
</dbReference>
<evidence type="ECO:0000256" key="4">
    <source>
        <dbReference type="ARBA" id="ARBA00022827"/>
    </source>
</evidence>
<dbReference type="RefSeq" id="WP_034797646.1">
    <property type="nucleotide sequence ID" value="NZ_AWFF01000054.1"/>
</dbReference>
<name>A0A062TYY2_9PROT</name>
<dbReference type="Proteomes" id="UP000027037">
    <property type="component" value="Unassembled WGS sequence"/>
</dbReference>
<dbReference type="GO" id="GO:0050660">
    <property type="term" value="F:flavin adenine dinucleotide binding"/>
    <property type="evidence" value="ECO:0007669"/>
    <property type="project" value="InterPro"/>
</dbReference>
<evidence type="ECO:0000259" key="8">
    <source>
        <dbReference type="Pfam" id="PF02770"/>
    </source>
</evidence>
<dbReference type="SUPFAM" id="SSF47203">
    <property type="entry name" value="Acyl-CoA dehydrogenase C-terminal domain-like"/>
    <property type="match status" value="1"/>
</dbReference>
<dbReference type="PANTHER" id="PTHR43884">
    <property type="entry name" value="ACYL-COA DEHYDROGENASE"/>
    <property type="match status" value="1"/>
</dbReference>
<evidence type="ECO:0000256" key="5">
    <source>
        <dbReference type="ARBA" id="ARBA00023002"/>
    </source>
</evidence>
<evidence type="ECO:0000259" key="9">
    <source>
        <dbReference type="Pfam" id="PF02771"/>
    </source>
</evidence>
<comment type="cofactor">
    <cofactor evidence="1 6">
        <name>FAD</name>
        <dbReference type="ChEBI" id="CHEBI:57692"/>
    </cofactor>
</comment>
<dbReference type="STRING" id="1280946.HY29_03405"/>
<feature type="domain" description="Acyl-CoA dehydrogenase/oxidase N-terminal" evidence="9">
    <location>
        <begin position="7"/>
        <end position="105"/>
    </location>
</feature>
<proteinExistence type="inferred from homology"/>
<evidence type="ECO:0000256" key="2">
    <source>
        <dbReference type="ARBA" id="ARBA00009347"/>
    </source>
</evidence>
<dbReference type="eggNOG" id="COG1960">
    <property type="taxonomic scope" value="Bacteria"/>
</dbReference>
<feature type="domain" description="Acyl-CoA dehydrogenase/oxidase C-terminal" evidence="7">
    <location>
        <begin position="225"/>
        <end position="355"/>
    </location>
</feature>
<evidence type="ECO:0000313" key="11">
    <source>
        <dbReference type="Proteomes" id="UP000027037"/>
    </source>
</evidence>
<feature type="domain" description="Acyl-CoA oxidase/dehydrogenase middle" evidence="8">
    <location>
        <begin position="120"/>
        <end position="209"/>
    </location>
</feature>
<reference evidence="10 11" key="1">
    <citation type="journal article" date="2014" name="Antonie Van Leeuwenhoek">
        <title>Hyphomonas beringensis sp. nov. and Hyphomonas chukchiensis sp. nov., isolated from surface seawater of the Bering Sea and Chukchi Sea.</title>
        <authorList>
            <person name="Li C."/>
            <person name="Lai Q."/>
            <person name="Li G."/>
            <person name="Dong C."/>
            <person name="Wang J."/>
            <person name="Liao Y."/>
            <person name="Shao Z."/>
        </authorList>
    </citation>
    <scope>NUCLEOTIDE SEQUENCE [LARGE SCALE GENOMIC DNA]</scope>
    <source>
        <strain evidence="10 11">25B14_1</strain>
    </source>
</reference>
<evidence type="ECO:0000313" key="10">
    <source>
        <dbReference type="EMBL" id="KCZ53276.1"/>
    </source>
</evidence>
<keyword evidence="11" id="KW-1185">Reference proteome</keyword>
<dbReference type="EMBL" id="AWFF01000054">
    <property type="protein sequence ID" value="KCZ53276.1"/>
    <property type="molecule type" value="Genomic_DNA"/>
</dbReference>
<dbReference type="InterPro" id="IPR046373">
    <property type="entry name" value="Acyl-CoA_Oxase/DH_mid-dom_sf"/>
</dbReference>
<evidence type="ECO:0000256" key="1">
    <source>
        <dbReference type="ARBA" id="ARBA00001974"/>
    </source>
</evidence>
<keyword evidence="5 6" id="KW-0560">Oxidoreductase</keyword>
<dbReference type="GO" id="GO:0003995">
    <property type="term" value="F:acyl-CoA dehydrogenase activity"/>
    <property type="evidence" value="ECO:0007669"/>
    <property type="project" value="TreeGrafter"/>
</dbReference>
<keyword evidence="3 6" id="KW-0285">Flavoprotein</keyword>
<organism evidence="10 11">
    <name type="scientific">Hyphomonas beringensis</name>
    <dbReference type="NCBI Taxonomy" id="1280946"/>
    <lineage>
        <taxon>Bacteria</taxon>
        <taxon>Pseudomonadati</taxon>
        <taxon>Pseudomonadota</taxon>
        <taxon>Alphaproteobacteria</taxon>
        <taxon>Hyphomonadales</taxon>
        <taxon>Hyphomonadaceae</taxon>
        <taxon>Hyphomonas</taxon>
    </lineage>
</organism>
<comment type="caution">
    <text evidence="10">The sequence shown here is derived from an EMBL/GenBank/DDBJ whole genome shotgun (WGS) entry which is preliminary data.</text>
</comment>
<dbReference type="AlphaFoldDB" id="A0A062TYY2"/>
<dbReference type="Pfam" id="PF02770">
    <property type="entry name" value="Acyl-CoA_dh_M"/>
    <property type="match status" value="1"/>
</dbReference>
<dbReference type="Gene3D" id="1.20.140.10">
    <property type="entry name" value="Butyryl-CoA Dehydrogenase, subunit A, domain 3"/>
    <property type="match status" value="1"/>
</dbReference>
<dbReference type="InterPro" id="IPR036250">
    <property type="entry name" value="AcylCo_DH-like_C"/>
</dbReference>
<dbReference type="InterPro" id="IPR013786">
    <property type="entry name" value="AcylCoA_DH/ox_N"/>
</dbReference>
<evidence type="ECO:0000259" key="7">
    <source>
        <dbReference type="Pfam" id="PF00441"/>
    </source>
</evidence>
<dbReference type="Gene3D" id="2.40.110.10">
    <property type="entry name" value="Butyryl-CoA Dehydrogenase, subunit A, domain 2"/>
    <property type="match status" value="1"/>
</dbReference>
<sequence length="358" mass="38348">MIDFELTEDQKAVCEMVRDFTANEVAPLARSQDTAGELDSALMDAIWQLEIVQSQCEPDGRSAFLAGLVLEELAAGDASVATAVASTMAYCLAITDHGTSDQRQALQESLKAPGFQALSLAVMEPSFGFSIGGLKTEAVASGAGFRLQGAKSMVPLASRCRSFLVVARYQEGEAAFIVPADAAGVLVREPCQTVGLRPLELSEVVFDNVGIPQGAMLGGSNGSNIQSIIDASRTAQACIMTGLSAAVLNHVVPYVKERIVHGTPLAQKQSVAFRVADIRIDTEAMRWMNWRSAWEIETGQNPTRLSALSYSFAGEKTMKIADEGLQMFGGHGFVQEHPLEMWYRNARAISVLEGVAGI</sequence>
<dbReference type="InterPro" id="IPR009100">
    <property type="entry name" value="AcylCoA_DH/oxidase_NM_dom_sf"/>
</dbReference>
<evidence type="ECO:0000256" key="3">
    <source>
        <dbReference type="ARBA" id="ARBA00022630"/>
    </source>
</evidence>
<dbReference type="SUPFAM" id="SSF56645">
    <property type="entry name" value="Acyl-CoA dehydrogenase NM domain-like"/>
    <property type="match status" value="1"/>
</dbReference>
<comment type="similarity">
    <text evidence="2 6">Belongs to the acyl-CoA dehydrogenase family.</text>
</comment>
<dbReference type="InterPro" id="IPR006091">
    <property type="entry name" value="Acyl-CoA_Oxase/DH_mid-dom"/>
</dbReference>
<accession>A0A062TYY2</accession>
<dbReference type="Gene3D" id="1.10.540.10">
    <property type="entry name" value="Acyl-CoA dehydrogenase/oxidase, N-terminal domain"/>
    <property type="match status" value="1"/>
</dbReference>
<dbReference type="InterPro" id="IPR037069">
    <property type="entry name" value="AcylCoA_DH/ox_N_sf"/>
</dbReference>
<evidence type="ECO:0000256" key="6">
    <source>
        <dbReference type="RuleBase" id="RU362125"/>
    </source>
</evidence>
<dbReference type="InterPro" id="IPR009075">
    <property type="entry name" value="AcylCo_DH/oxidase_C"/>
</dbReference>
<evidence type="ECO:0008006" key="12">
    <source>
        <dbReference type="Google" id="ProtNLM"/>
    </source>
</evidence>
<protein>
    <recommendedName>
        <fullName evidence="12">Acyl-CoA dehydrogenase/oxidase C-terminal domain-containing protein</fullName>
    </recommendedName>
</protein>
<keyword evidence="4 6" id="KW-0274">FAD</keyword>
<gene>
    <name evidence="10" type="ORF">HY29_03405</name>
</gene>
<dbReference type="Pfam" id="PF02771">
    <property type="entry name" value="Acyl-CoA_dh_N"/>
    <property type="match status" value="1"/>
</dbReference>
<dbReference type="PATRIC" id="fig|1280946.3.peg.2594"/>
<dbReference type="PANTHER" id="PTHR43884:SF20">
    <property type="entry name" value="ACYL-COA DEHYDROGENASE FADE28"/>
    <property type="match status" value="1"/>
</dbReference>